<feature type="compositionally biased region" description="Basic and acidic residues" evidence="1">
    <location>
        <begin position="610"/>
        <end position="643"/>
    </location>
</feature>
<dbReference type="PANTHER" id="PTHR12412">
    <property type="entry name" value="CAP BINDING PROTEIN"/>
    <property type="match status" value="1"/>
</dbReference>
<dbReference type="STRING" id="1169540.A0A0G4GWN0"/>
<dbReference type="Pfam" id="PF09088">
    <property type="entry name" value="MIF4G_like"/>
    <property type="match status" value="1"/>
</dbReference>
<feature type="compositionally biased region" description="Basic and acidic residues" evidence="1">
    <location>
        <begin position="734"/>
        <end position="745"/>
    </location>
</feature>
<dbReference type="Pfam" id="PF02854">
    <property type="entry name" value="MIF4G"/>
    <property type="match status" value="1"/>
</dbReference>
<feature type="region of interest" description="Disordered" evidence="1">
    <location>
        <begin position="1"/>
        <end position="21"/>
    </location>
</feature>
<feature type="region of interest" description="Disordered" evidence="1">
    <location>
        <begin position="601"/>
        <end position="655"/>
    </location>
</feature>
<feature type="compositionally biased region" description="Acidic residues" evidence="1">
    <location>
        <begin position="544"/>
        <end position="557"/>
    </location>
</feature>
<gene>
    <name evidence="3" type="ORF">Vbra_18927</name>
</gene>
<sequence>MSYYPRGDRRDRGGYGGGPEDDRGRIRKLIIHVGDSSGKLFQQIKGLIGAIEDDYTKADRGDLILRMVVECAMHLPHKSSIYAAFVVGFARKYAAFGRKVVEKTIFELDTALKGHRPTQALLLLRFLAELANVSVILPDHLFDLLQHLLTLPAQLHVPANEGGDLCVFLALATLPWINSPIFTSHRGRIDTLLEQAVAHMQSREAPWKRALEPVRSAEGGSGSGSFLSAVPTPDRLETLYEALQSMAREDWKCKAILRLSESPNFAKEIGVEGGEETAEGGNAAMSGLSLSVSGADLQRRPWVPSVCCPIPSTIASVDTPMPDYDRWLVDELCWCTVSTFSGDLNECARQLLRLPLSHPQFEYILVETLLTQMLTLPYPPSLPIFYFRLFQHLALLQKSIKTPLEKAILSIARKMADFDEVAFERFADSFAFYLAPILEKLDRRQGGRGDEGASPREAAAVGGSEESDRHGWEWSQWLVVGERPPPHLLRFIKRVLERLVRLWFHGNLLQVLPPSVHPYMPPEPLPFLHSRKPSGTSHMVGDQEGQEGVEGVEGEGESADPLAFFETCEEATELRHRFPFRTERSPSVVCEEVLEYLHGLEGQPATVKMEPPREDNKGEGEEPARKKRRSDDGPEGAAVKEEQPAEGGEAVNGDNAGAMDVEAEAEAEMQHNEAAHETPHPTGPVWTHGRLVCLVMKTLLGHGSKTLTHSNRLFTLYHPVLKGMTPVAWRTYQAKKDMQQQREGEGEGGGEEPADMVPEVEVDVRVAMGFEWLLVGLVFDFYRHCPLRLELVTKQLLELGVLSPKGLLYFLFFGITLKDQHEPLPLSANPFMLHLLAVDSEPEYAAVADDPDKEIEALAAGIGRDLAGVTDAWCLSGSVWELVETTIQRCFIELEEKLDAYRIARRQNKRQITSGAMQMDSTADGGEMKDEGEATAMETEGGVAREEEQANDARKAFTGSLIDLFRCFIIAIDGAFDTDTMGMAAAENDTHSKAMWRHVMLGRLLAFGRAYAEYLIAREGPGKLLLVGPLAKLREDGWGGSLSQEEDLWDEVYRNLPVQVSGEVQQVVATVRELRV</sequence>
<dbReference type="InterPro" id="IPR003890">
    <property type="entry name" value="MIF4G-like_typ-3"/>
</dbReference>
<evidence type="ECO:0000259" key="2">
    <source>
        <dbReference type="SMART" id="SM00543"/>
    </source>
</evidence>
<feature type="region of interest" description="Disordered" evidence="1">
    <location>
        <begin position="444"/>
        <end position="465"/>
    </location>
</feature>
<feature type="region of interest" description="Disordered" evidence="1">
    <location>
        <begin position="527"/>
        <end position="557"/>
    </location>
</feature>
<dbReference type="SMART" id="SM00543">
    <property type="entry name" value="MIF4G"/>
    <property type="match status" value="1"/>
</dbReference>
<dbReference type="InterPro" id="IPR016024">
    <property type="entry name" value="ARM-type_fold"/>
</dbReference>
<dbReference type="SUPFAM" id="SSF48371">
    <property type="entry name" value="ARM repeat"/>
    <property type="match status" value="3"/>
</dbReference>
<feature type="domain" description="MIF4G" evidence="2">
    <location>
        <begin position="23"/>
        <end position="250"/>
    </location>
</feature>
<dbReference type="InterPro" id="IPR015172">
    <property type="entry name" value="MIF4G-like_typ-1"/>
</dbReference>
<evidence type="ECO:0000313" key="4">
    <source>
        <dbReference type="Proteomes" id="UP000041254"/>
    </source>
</evidence>
<organism evidence="3 4">
    <name type="scientific">Vitrella brassicaformis (strain CCMP3155)</name>
    <dbReference type="NCBI Taxonomy" id="1169540"/>
    <lineage>
        <taxon>Eukaryota</taxon>
        <taxon>Sar</taxon>
        <taxon>Alveolata</taxon>
        <taxon>Colpodellida</taxon>
        <taxon>Vitrellaceae</taxon>
        <taxon>Vitrella</taxon>
    </lineage>
</organism>
<feature type="region of interest" description="Disordered" evidence="1">
    <location>
        <begin position="664"/>
        <end position="683"/>
    </location>
</feature>
<feature type="compositionally biased region" description="Basic and acidic residues" evidence="1">
    <location>
        <begin position="668"/>
        <end position="679"/>
    </location>
</feature>
<dbReference type="GO" id="GO:0000339">
    <property type="term" value="F:RNA cap binding"/>
    <property type="evidence" value="ECO:0007669"/>
    <property type="project" value="InterPro"/>
</dbReference>
<dbReference type="VEuPathDB" id="CryptoDB:Vbra_18927"/>
<reference evidence="3 4" key="1">
    <citation type="submission" date="2014-11" db="EMBL/GenBank/DDBJ databases">
        <authorList>
            <person name="Zhu J."/>
            <person name="Qi W."/>
            <person name="Song R."/>
        </authorList>
    </citation>
    <scope>NUCLEOTIDE SEQUENCE [LARGE SCALE GENOMIC DNA]</scope>
</reference>
<dbReference type="GO" id="GO:0000184">
    <property type="term" value="P:nuclear-transcribed mRNA catabolic process, nonsense-mediated decay"/>
    <property type="evidence" value="ECO:0007669"/>
    <property type="project" value="TreeGrafter"/>
</dbReference>
<dbReference type="Proteomes" id="UP000041254">
    <property type="component" value="Unassembled WGS sequence"/>
</dbReference>
<dbReference type="GO" id="GO:0003729">
    <property type="term" value="F:mRNA binding"/>
    <property type="evidence" value="ECO:0007669"/>
    <property type="project" value="TreeGrafter"/>
</dbReference>
<dbReference type="AlphaFoldDB" id="A0A0G4GWN0"/>
<dbReference type="PANTHER" id="PTHR12412:SF2">
    <property type="entry name" value="NUCLEAR CAP-BINDING PROTEIN SUBUNIT 1"/>
    <property type="match status" value="1"/>
</dbReference>
<feature type="compositionally biased region" description="Basic and acidic residues" evidence="1">
    <location>
        <begin position="444"/>
        <end position="454"/>
    </location>
</feature>
<dbReference type="OrthoDB" id="412692at2759"/>
<dbReference type="InParanoid" id="A0A0G4GWN0"/>
<dbReference type="EMBL" id="CDMY01000850">
    <property type="protein sequence ID" value="CEM35352.1"/>
    <property type="molecule type" value="Genomic_DNA"/>
</dbReference>
<feature type="region of interest" description="Disordered" evidence="1">
    <location>
        <begin position="734"/>
        <end position="754"/>
    </location>
</feature>
<evidence type="ECO:0000256" key="1">
    <source>
        <dbReference type="SAM" id="MobiDB-lite"/>
    </source>
</evidence>
<keyword evidence="4" id="KW-1185">Reference proteome</keyword>
<dbReference type="GO" id="GO:0006406">
    <property type="term" value="P:mRNA export from nucleus"/>
    <property type="evidence" value="ECO:0007669"/>
    <property type="project" value="InterPro"/>
</dbReference>
<name>A0A0G4GWN0_VITBC</name>
<dbReference type="Gene3D" id="1.25.40.180">
    <property type="match status" value="3"/>
</dbReference>
<evidence type="ECO:0000313" key="3">
    <source>
        <dbReference type="EMBL" id="CEM35352.1"/>
    </source>
</evidence>
<protein>
    <recommendedName>
        <fullName evidence="2">MIF4G domain-containing protein</fullName>
    </recommendedName>
</protein>
<feature type="compositionally biased region" description="Basic and acidic residues" evidence="1">
    <location>
        <begin position="1"/>
        <end position="13"/>
    </location>
</feature>
<proteinExistence type="predicted"/>
<dbReference type="GO" id="GO:0005846">
    <property type="term" value="C:nuclear cap binding complex"/>
    <property type="evidence" value="ECO:0007669"/>
    <property type="project" value="InterPro"/>
</dbReference>
<feature type="region of interest" description="Disordered" evidence="1">
    <location>
        <begin position="914"/>
        <end position="950"/>
    </location>
</feature>
<dbReference type="InterPro" id="IPR027159">
    <property type="entry name" value="CBP80"/>
</dbReference>
<accession>A0A0G4GWN0</accession>
<dbReference type="GO" id="GO:0005634">
    <property type="term" value="C:nucleus"/>
    <property type="evidence" value="ECO:0007669"/>
    <property type="project" value="TreeGrafter"/>
</dbReference>